<dbReference type="AlphaFoldDB" id="A0A1K1PEX4"/>
<dbReference type="Proteomes" id="UP000183788">
    <property type="component" value="Unassembled WGS sequence"/>
</dbReference>
<accession>A0A1K1PEX4</accession>
<comment type="similarity">
    <text evidence="1 2">Belongs to the UPF0301 (AlgH) family.</text>
</comment>
<dbReference type="EMBL" id="CP140154">
    <property type="protein sequence ID" value="WQG88545.1"/>
    <property type="molecule type" value="Genomic_DNA"/>
</dbReference>
<dbReference type="Proteomes" id="UP001326715">
    <property type="component" value="Chromosome"/>
</dbReference>
<dbReference type="InterPro" id="IPR003774">
    <property type="entry name" value="AlgH-like"/>
</dbReference>
<evidence type="ECO:0000256" key="1">
    <source>
        <dbReference type="ARBA" id="ARBA00009600"/>
    </source>
</evidence>
<dbReference type="SUPFAM" id="SSF143456">
    <property type="entry name" value="VC0467-like"/>
    <property type="match status" value="1"/>
</dbReference>
<dbReference type="PANTHER" id="PTHR30327:SF1">
    <property type="entry name" value="UPF0301 PROTEIN YQGE"/>
    <property type="match status" value="1"/>
</dbReference>
<gene>
    <name evidence="3" type="ORF">SAMN05661012_01897</name>
    <name evidence="4" type="ORF">SR876_26840</name>
</gene>
<protein>
    <recommendedName>
        <fullName evidence="2">UPF0301 protein SAMN05661012_01897</fullName>
    </recommendedName>
</protein>
<keyword evidence="6" id="KW-1185">Reference proteome</keyword>
<evidence type="ECO:0000313" key="3">
    <source>
        <dbReference type="EMBL" id="SFW46135.1"/>
    </source>
</evidence>
<dbReference type="OrthoDB" id="9807486at2"/>
<evidence type="ECO:0000313" key="6">
    <source>
        <dbReference type="Proteomes" id="UP001326715"/>
    </source>
</evidence>
<evidence type="ECO:0000256" key="2">
    <source>
        <dbReference type="HAMAP-Rule" id="MF_00758"/>
    </source>
</evidence>
<dbReference type="HAMAP" id="MF_00758">
    <property type="entry name" value="UPF0301"/>
    <property type="match status" value="1"/>
</dbReference>
<dbReference type="Gene3D" id="3.40.1740.10">
    <property type="entry name" value="VC0467-like"/>
    <property type="match status" value="1"/>
</dbReference>
<dbReference type="GO" id="GO:0005829">
    <property type="term" value="C:cytosol"/>
    <property type="evidence" value="ECO:0007669"/>
    <property type="project" value="TreeGrafter"/>
</dbReference>
<dbReference type="EMBL" id="FPIZ01000005">
    <property type="protein sequence ID" value="SFW46135.1"/>
    <property type="molecule type" value="Genomic_DNA"/>
</dbReference>
<name>A0A1K1PEX4_9BACT</name>
<evidence type="ECO:0000313" key="4">
    <source>
        <dbReference type="EMBL" id="WQG88545.1"/>
    </source>
</evidence>
<dbReference type="Pfam" id="PF02622">
    <property type="entry name" value="DUF179"/>
    <property type="match status" value="1"/>
</dbReference>
<reference evidence="3 5" key="1">
    <citation type="submission" date="2016-11" db="EMBL/GenBank/DDBJ databases">
        <authorList>
            <person name="Jaros S."/>
            <person name="Januszkiewicz K."/>
            <person name="Wedrychowicz H."/>
        </authorList>
    </citation>
    <scope>NUCLEOTIDE SEQUENCE [LARGE SCALE GENOMIC DNA]</scope>
    <source>
        <strain evidence="3 5">DSM 784</strain>
    </source>
</reference>
<dbReference type="RefSeq" id="WP_072359279.1">
    <property type="nucleotide sequence ID" value="NZ_CBHWAX010000012.1"/>
</dbReference>
<sequence length="184" mass="20782">MVSLSPGVLLIADPFLKDPNFARTVILLCEHQTNKGSFGFVLNKRFDQHLHDLVPDILIPGIPVYYGGPVQIDTIHFIHQQPELIKGGFEIQSGIYWGGEFNQVVKMINAGKLDPNKIRFFIGYSGWSSGQLENELNEKSWILSEINKALVFDEKDENVWRQALKNLGSNFAIMANFPIDPLLN</sequence>
<organism evidence="3 5">
    <name type="scientific">Chitinophaga sancti</name>
    <dbReference type="NCBI Taxonomy" id="1004"/>
    <lineage>
        <taxon>Bacteria</taxon>
        <taxon>Pseudomonadati</taxon>
        <taxon>Bacteroidota</taxon>
        <taxon>Chitinophagia</taxon>
        <taxon>Chitinophagales</taxon>
        <taxon>Chitinophagaceae</taxon>
        <taxon>Chitinophaga</taxon>
    </lineage>
</organism>
<dbReference type="STRING" id="1004.SAMN05661012_01897"/>
<evidence type="ECO:0000313" key="5">
    <source>
        <dbReference type="Proteomes" id="UP000183788"/>
    </source>
</evidence>
<proteinExistence type="inferred from homology"/>
<reference evidence="4 6" key="2">
    <citation type="submission" date="2023-11" db="EMBL/GenBank/DDBJ databases">
        <title>MicrobeMod: A computational toolkit for identifying prokaryotic methylation and restriction-modification with nanopore sequencing.</title>
        <authorList>
            <person name="Crits-Christoph A."/>
            <person name="Kang S.C."/>
            <person name="Lee H."/>
            <person name="Ostrov N."/>
        </authorList>
    </citation>
    <scope>NUCLEOTIDE SEQUENCE [LARGE SCALE GENOMIC DNA]</scope>
    <source>
        <strain evidence="4 6">ATCC 23090</strain>
    </source>
</reference>
<dbReference type="PANTHER" id="PTHR30327">
    <property type="entry name" value="UNCHARACTERIZED PROTEIN YQGE"/>
    <property type="match status" value="1"/>
</dbReference>